<dbReference type="GO" id="GO:0006952">
    <property type="term" value="P:defense response"/>
    <property type="evidence" value="ECO:0007669"/>
    <property type="project" value="UniProtKB-KW"/>
</dbReference>
<dbReference type="Gene3D" id="3.80.10.10">
    <property type="entry name" value="Ribonuclease Inhibitor"/>
    <property type="match status" value="3"/>
</dbReference>
<feature type="domain" description="R13L1/DRL21-like LRR repeat region" evidence="9">
    <location>
        <begin position="1217"/>
        <end position="1282"/>
    </location>
</feature>
<dbReference type="EMBL" id="JBBNAF010000045">
    <property type="protein sequence ID" value="KAK9081816.1"/>
    <property type="molecule type" value="Genomic_DNA"/>
</dbReference>
<organism evidence="10 11">
    <name type="scientific">Stephania yunnanensis</name>
    <dbReference type="NCBI Taxonomy" id="152371"/>
    <lineage>
        <taxon>Eukaryota</taxon>
        <taxon>Viridiplantae</taxon>
        <taxon>Streptophyta</taxon>
        <taxon>Embryophyta</taxon>
        <taxon>Tracheophyta</taxon>
        <taxon>Spermatophyta</taxon>
        <taxon>Magnoliopsida</taxon>
        <taxon>Ranunculales</taxon>
        <taxon>Menispermaceae</taxon>
        <taxon>Menispermoideae</taxon>
        <taxon>Cissampelideae</taxon>
        <taxon>Stephania</taxon>
    </lineage>
</organism>
<reference evidence="10 11" key="1">
    <citation type="submission" date="2024-01" db="EMBL/GenBank/DDBJ databases">
        <title>Genome assemblies of Stephania.</title>
        <authorList>
            <person name="Yang L."/>
        </authorList>
    </citation>
    <scope>NUCLEOTIDE SEQUENCE [LARGE SCALE GENOMIC DNA]</scope>
    <source>
        <strain evidence="10">YNDBR</strain>
        <tissue evidence="10">Leaf</tissue>
    </source>
</reference>
<gene>
    <name evidence="10" type="ORF">Syun_031032</name>
</gene>
<dbReference type="InterPro" id="IPR032675">
    <property type="entry name" value="LRR_dom_sf"/>
</dbReference>
<dbReference type="PRINTS" id="PR00364">
    <property type="entry name" value="DISEASERSIST"/>
</dbReference>
<keyword evidence="2" id="KW-0677">Repeat</keyword>
<evidence type="ECO:0000256" key="5">
    <source>
        <dbReference type="ARBA" id="ARBA00022840"/>
    </source>
</evidence>
<dbReference type="InterPro" id="IPR058922">
    <property type="entry name" value="WHD_DRP"/>
</dbReference>
<dbReference type="FunFam" id="1.10.10.10:FF:000322">
    <property type="entry name" value="Probable disease resistance protein At1g63360"/>
    <property type="match status" value="1"/>
</dbReference>
<evidence type="ECO:0000259" key="7">
    <source>
        <dbReference type="Pfam" id="PF18052"/>
    </source>
</evidence>
<dbReference type="PANTHER" id="PTHR36766:SF40">
    <property type="entry name" value="DISEASE RESISTANCE PROTEIN RGA3"/>
    <property type="match status" value="1"/>
</dbReference>
<evidence type="ECO:0000259" key="9">
    <source>
        <dbReference type="Pfam" id="PF25019"/>
    </source>
</evidence>
<accession>A0AAP0DVM9</accession>
<dbReference type="SUPFAM" id="SSF52058">
    <property type="entry name" value="L domain-like"/>
    <property type="match status" value="2"/>
</dbReference>
<feature type="domain" description="NB-ARC" evidence="6">
    <location>
        <begin position="195"/>
        <end position="349"/>
    </location>
</feature>
<feature type="domain" description="Disease resistance protein winged helix" evidence="8">
    <location>
        <begin position="436"/>
        <end position="510"/>
    </location>
</feature>
<dbReference type="InterPro" id="IPR042197">
    <property type="entry name" value="Apaf_helical"/>
</dbReference>
<dbReference type="InterPro" id="IPR038005">
    <property type="entry name" value="RX-like_CC"/>
</dbReference>
<evidence type="ECO:0000256" key="2">
    <source>
        <dbReference type="ARBA" id="ARBA00022737"/>
    </source>
</evidence>
<dbReference type="InterPro" id="IPR036388">
    <property type="entry name" value="WH-like_DNA-bd_sf"/>
</dbReference>
<dbReference type="Pfam" id="PF00931">
    <property type="entry name" value="NB-ARC"/>
    <property type="match status" value="1"/>
</dbReference>
<evidence type="ECO:0000313" key="11">
    <source>
        <dbReference type="Proteomes" id="UP001420932"/>
    </source>
</evidence>
<dbReference type="PANTHER" id="PTHR36766">
    <property type="entry name" value="PLANT BROAD-SPECTRUM MILDEW RESISTANCE PROTEIN RPW8"/>
    <property type="match status" value="1"/>
</dbReference>
<protein>
    <submittedName>
        <fullName evidence="10">Uncharacterized protein</fullName>
    </submittedName>
</protein>
<sequence>MAEEILVGGVEEIVKRLVSLGIDEIGLLGGVKEEVEKLQTIFTHIQLVLQDADKRQVGDERVKLWLHKLKEAAYDAEDILAEFAFDGLRRQVLAKTKVLNFFSCFASLPLKFKTAHSIQNITKRLKDIDEKKDSFRFNIDNTPENVIPNVDAARETSSLVNESDVFGRETDKVKIVDMLISDLGSSSTDATTTTLSIVTILGLGGLGKTTLAQLVFNDATVKEHFGSMMIWVCVSEDFAVKKIWFKIVKEIDSSCTQSESLSKQELQKKLEKELGGKKFLVVLDDCWHKDLDKWEDLILPLKVYGAAGSKVVVTTREDIVASTIGSSYTHYLQLLSDDQCLRLFESKAFVHGETKNSNLVKIGEEIVKKCRGVPLAVKVLGGLMRSKRTEQEWLVIRDGEFWELGGDVQKQVIEILKLSYNNLPPKVRQCFSYCSIFPKDYEIQKNEVIRLWMAQGYLQISKEGDLMEDIGEEFIRILCTISFFQFAAERETDEGKELFYKMHDLVHDVAQHLSRFECKDLVDTKDENENIRHLSLISSNRTLEIPKGINKVKKLRSFYSFSSYGDSYDRLKVMTSLPKLLRLRFLRVLNLSRLPLKELPSSIGGLKLLKYLDLSWSEIERLPSTISNLYNLQTFNLSNCEMLFELPKSVVTFTQLRHFYAHRNYPIMNCESPRGLNELTFLQTLDILKLRAESASEHIAELEHLNYLGGTLRLQNLGVMNDVDAVKKANFLGKKNLHTLDMDWEGVEQGDNDNVSDHAELLEALQPNSNLKELTIHNFLGLKLPGWMTNGFALPNLVKLQLEDCYECKEMKSLGQLSSLKELVIWSLYSLSRIGEDHHNHQVVESLTTTATEVEGPKAAAILYPCLEKLSVGYVSNLEEWFENSSNIFPKLQELELCRCPKLRSMPNHFPSLQKLTIEKVNNADTLRSITENITSLTSLFFEGPLDFESSSSSSSLSLFSEIEEEVVGQMLGKNKLLESVKVSRLSLMRSMPDLSGLQFLQELNISDCEGLETCPPLSPPLKNLEFENCCALKIEVARLPCVESLWIGEIKALVVDETPPFSNKLSVFSIYGVPELAQLPVDFLQNSVHLRTISIRSCPQFRGFLSSNEEQIGLPPPPSSSWYVESLWLENCPSILGLQLQGFTQLRDLTVVDCMGLQSLEGLQFLRNIQSLSIGQYSEELNDFPFLDAIEMGDHLISSLRRLYIYGWSRLKSLPEQIQYLRRLEALGIYQFDGMTDLPEWLGKLTSLETLAIMHCKNLMHLPSANEMQKLTLLRTLEIKCCPLLKKRCKPPKKVCGLGSASSEWHKISHIPQVQFYSM</sequence>
<dbReference type="GO" id="GO:0005524">
    <property type="term" value="F:ATP binding"/>
    <property type="evidence" value="ECO:0007669"/>
    <property type="project" value="UniProtKB-KW"/>
</dbReference>
<dbReference type="Pfam" id="PF23559">
    <property type="entry name" value="WHD_DRP"/>
    <property type="match status" value="1"/>
</dbReference>
<evidence type="ECO:0000256" key="4">
    <source>
        <dbReference type="ARBA" id="ARBA00022821"/>
    </source>
</evidence>
<dbReference type="GO" id="GO:0051707">
    <property type="term" value="P:response to other organism"/>
    <property type="evidence" value="ECO:0007669"/>
    <property type="project" value="UniProtKB-ARBA"/>
</dbReference>
<dbReference type="SUPFAM" id="SSF52540">
    <property type="entry name" value="P-loop containing nucleoside triphosphate hydrolases"/>
    <property type="match status" value="1"/>
</dbReference>
<evidence type="ECO:0000256" key="3">
    <source>
        <dbReference type="ARBA" id="ARBA00022741"/>
    </source>
</evidence>
<dbReference type="InterPro" id="IPR056789">
    <property type="entry name" value="LRR_R13L1-DRL21"/>
</dbReference>
<dbReference type="InterPro" id="IPR002182">
    <property type="entry name" value="NB-ARC"/>
</dbReference>
<dbReference type="InterPro" id="IPR041118">
    <property type="entry name" value="Rx_N"/>
</dbReference>
<evidence type="ECO:0000259" key="6">
    <source>
        <dbReference type="Pfam" id="PF00931"/>
    </source>
</evidence>
<dbReference type="CDD" id="cd14798">
    <property type="entry name" value="RX-CC_like"/>
    <property type="match status" value="1"/>
</dbReference>
<keyword evidence="1" id="KW-0433">Leucine-rich repeat</keyword>
<keyword evidence="3" id="KW-0547">Nucleotide-binding</keyword>
<dbReference type="Gene3D" id="1.10.8.430">
    <property type="entry name" value="Helical domain of apoptotic protease-activating factors"/>
    <property type="match status" value="1"/>
</dbReference>
<dbReference type="InterPro" id="IPR027417">
    <property type="entry name" value="P-loop_NTPase"/>
</dbReference>
<dbReference type="GO" id="GO:0043531">
    <property type="term" value="F:ADP binding"/>
    <property type="evidence" value="ECO:0007669"/>
    <property type="project" value="InterPro"/>
</dbReference>
<evidence type="ECO:0000259" key="8">
    <source>
        <dbReference type="Pfam" id="PF23559"/>
    </source>
</evidence>
<keyword evidence="5" id="KW-0067">ATP-binding</keyword>
<name>A0AAP0DVM9_9MAGN</name>
<dbReference type="Gene3D" id="3.40.50.300">
    <property type="entry name" value="P-loop containing nucleotide triphosphate hydrolases"/>
    <property type="match status" value="1"/>
</dbReference>
<keyword evidence="11" id="KW-1185">Reference proteome</keyword>
<dbReference type="Pfam" id="PF25019">
    <property type="entry name" value="LRR_R13L1-DRL21"/>
    <property type="match status" value="2"/>
</dbReference>
<evidence type="ECO:0000256" key="1">
    <source>
        <dbReference type="ARBA" id="ARBA00022614"/>
    </source>
</evidence>
<feature type="domain" description="R13L1/DRL21-like LRR repeat region" evidence="9">
    <location>
        <begin position="699"/>
        <end position="826"/>
    </location>
</feature>
<keyword evidence="4" id="KW-0611">Plant defense</keyword>
<dbReference type="Gene3D" id="1.20.5.4130">
    <property type="match status" value="1"/>
</dbReference>
<comment type="caution">
    <text evidence="10">The sequence shown here is derived from an EMBL/GenBank/DDBJ whole genome shotgun (WGS) entry which is preliminary data.</text>
</comment>
<dbReference type="Proteomes" id="UP001420932">
    <property type="component" value="Unassembled WGS sequence"/>
</dbReference>
<dbReference type="FunFam" id="3.40.50.300:FF:001091">
    <property type="entry name" value="Probable disease resistance protein At1g61300"/>
    <property type="match status" value="1"/>
</dbReference>
<feature type="domain" description="Disease resistance N-terminal" evidence="7">
    <location>
        <begin position="10"/>
        <end position="95"/>
    </location>
</feature>
<proteinExistence type="predicted"/>
<dbReference type="Gene3D" id="1.10.10.10">
    <property type="entry name" value="Winged helix-like DNA-binding domain superfamily/Winged helix DNA-binding domain"/>
    <property type="match status" value="1"/>
</dbReference>
<evidence type="ECO:0000313" key="10">
    <source>
        <dbReference type="EMBL" id="KAK9081816.1"/>
    </source>
</evidence>
<dbReference type="Pfam" id="PF18052">
    <property type="entry name" value="Rx_N"/>
    <property type="match status" value="1"/>
</dbReference>